<dbReference type="InterPro" id="IPR019500">
    <property type="entry name" value="Pep_S46"/>
</dbReference>
<feature type="non-terminal residue" evidence="7">
    <location>
        <position position="312"/>
    </location>
</feature>
<feature type="signal peptide" evidence="6">
    <location>
        <begin position="1"/>
        <end position="21"/>
    </location>
</feature>
<sequence length="312" mass="34775">MNPRPLILSLLALGLAAPALKADEGMWTFDNLPTKQIQAKYGWAPDQAWLDHVRLSSLRFPGGSGSFVSKDGLVLTNHHVGRGWIQRVSSKEADYVKNGFAAAGRDQEIKVPGLELMTLMAMDNITEPLAKAVKAGLSEKDAQKAREVEIEKIKKAMQEKSGLTCEHVTLYQGGEHWIYSYKKHTDVRLVFAPEMQIAFFGGDPDNFTFPRHNLDFTLFRVYENGQPYQPKDFLKWTGTGLKAGDLTFVTGHPGRTSRQDTLAQMKYSAESAIPMRLKAMERRKAAMVAYAKTSPEAARQVNTQIFGIENGI</sequence>
<feature type="chain" id="PRO_5037419481" evidence="6">
    <location>
        <begin position="22"/>
        <end position="312"/>
    </location>
</feature>
<evidence type="ECO:0000256" key="4">
    <source>
        <dbReference type="ARBA" id="ARBA00022729"/>
    </source>
</evidence>
<gene>
    <name evidence="7" type="ORF">IPN91_09650</name>
</gene>
<protein>
    <submittedName>
        <fullName evidence="7">S46 family peptidase</fullName>
    </submittedName>
</protein>
<proteinExistence type="inferred from homology"/>
<name>A0A936F2E6_9BACT</name>
<dbReference type="Proteomes" id="UP000709959">
    <property type="component" value="Unassembled WGS sequence"/>
</dbReference>
<dbReference type="GO" id="GO:0006508">
    <property type="term" value="P:proteolysis"/>
    <property type="evidence" value="ECO:0007669"/>
    <property type="project" value="UniProtKB-KW"/>
</dbReference>
<dbReference type="Pfam" id="PF10459">
    <property type="entry name" value="Peptidase_S46"/>
    <property type="match status" value="1"/>
</dbReference>
<dbReference type="GO" id="GO:0008239">
    <property type="term" value="F:dipeptidyl-peptidase activity"/>
    <property type="evidence" value="ECO:0007669"/>
    <property type="project" value="InterPro"/>
</dbReference>
<keyword evidence="2" id="KW-0031">Aminopeptidase</keyword>
<dbReference type="PANTHER" id="PTHR38469">
    <property type="entry name" value="PERIPLASMIC PEPTIDASE SUBFAMILY S1B"/>
    <property type="match status" value="1"/>
</dbReference>
<dbReference type="GO" id="GO:0070009">
    <property type="term" value="F:serine-type aminopeptidase activity"/>
    <property type="evidence" value="ECO:0007669"/>
    <property type="project" value="InterPro"/>
</dbReference>
<dbReference type="EMBL" id="JADKCH010000009">
    <property type="protein sequence ID" value="MBK8572892.1"/>
    <property type="molecule type" value="Genomic_DNA"/>
</dbReference>
<dbReference type="PANTHER" id="PTHR38469:SF1">
    <property type="entry name" value="PERIPLASMIC PEPTIDASE SUBFAMILY S1B"/>
    <property type="match status" value="1"/>
</dbReference>
<keyword evidence="3" id="KW-0645">Protease</keyword>
<dbReference type="InterPro" id="IPR009003">
    <property type="entry name" value="Peptidase_S1_PA"/>
</dbReference>
<dbReference type="AlphaFoldDB" id="A0A936F2E6"/>
<evidence type="ECO:0000256" key="2">
    <source>
        <dbReference type="ARBA" id="ARBA00022438"/>
    </source>
</evidence>
<evidence type="ECO:0000256" key="5">
    <source>
        <dbReference type="ARBA" id="ARBA00022801"/>
    </source>
</evidence>
<comment type="caution">
    <text evidence="7">The sequence shown here is derived from an EMBL/GenBank/DDBJ whole genome shotgun (WGS) entry which is preliminary data.</text>
</comment>
<keyword evidence="5" id="KW-0378">Hydrolase</keyword>
<evidence type="ECO:0000256" key="3">
    <source>
        <dbReference type="ARBA" id="ARBA00022670"/>
    </source>
</evidence>
<evidence type="ECO:0000313" key="7">
    <source>
        <dbReference type="EMBL" id="MBK8572892.1"/>
    </source>
</evidence>
<dbReference type="SUPFAM" id="SSF50494">
    <property type="entry name" value="Trypsin-like serine proteases"/>
    <property type="match status" value="1"/>
</dbReference>
<evidence type="ECO:0000256" key="6">
    <source>
        <dbReference type="SAM" id="SignalP"/>
    </source>
</evidence>
<reference evidence="7 8" key="1">
    <citation type="submission" date="2020-10" db="EMBL/GenBank/DDBJ databases">
        <title>Connecting structure to function with the recovery of over 1000 high-quality activated sludge metagenome-assembled genomes encoding full-length rRNA genes using long-read sequencing.</title>
        <authorList>
            <person name="Singleton C.M."/>
            <person name="Petriglieri F."/>
            <person name="Kristensen J.M."/>
            <person name="Kirkegaard R.H."/>
            <person name="Michaelsen T.Y."/>
            <person name="Andersen M.H."/>
            <person name="Karst S.M."/>
            <person name="Dueholm M.S."/>
            <person name="Nielsen P.H."/>
            <person name="Albertsen M."/>
        </authorList>
    </citation>
    <scope>NUCLEOTIDE SEQUENCE [LARGE SCALE GENOMIC DNA]</scope>
    <source>
        <strain evidence="7">OdNE_18-Q3-R46-58_MAXAC.008</strain>
    </source>
</reference>
<comment type="similarity">
    <text evidence="1">Belongs to the peptidase S46 family.</text>
</comment>
<evidence type="ECO:0000313" key="8">
    <source>
        <dbReference type="Proteomes" id="UP000709959"/>
    </source>
</evidence>
<accession>A0A936F2E6</accession>
<evidence type="ECO:0000256" key="1">
    <source>
        <dbReference type="ARBA" id="ARBA00010491"/>
    </source>
</evidence>
<organism evidence="7 8">
    <name type="scientific">Candidatus Geothrix odensensis</name>
    <dbReference type="NCBI Taxonomy" id="2954440"/>
    <lineage>
        <taxon>Bacteria</taxon>
        <taxon>Pseudomonadati</taxon>
        <taxon>Acidobacteriota</taxon>
        <taxon>Holophagae</taxon>
        <taxon>Holophagales</taxon>
        <taxon>Holophagaceae</taxon>
        <taxon>Geothrix</taxon>
    </lineage>
</organism>
<keyword evidence="4 6" id="KW-0732">Signal</keyword>